<protein>
    <submittedName>
        <fullName evidence="1">Uncharacterized protein</fullName>
    </submittedName>
</protein>
<keyword evidence="2" id="KW-1185">Reference proteome</keyword>
<accession>S2E550</accession>
<dbReference type="AlphaFoldDB" id="S2E550"/>
<proteinExistence type="predicted"/>
<feature type="non-terminal residue" evidence="1">
    <location>
        <position position="37"/>
    </location>
</feature>
<dbReference type="EMBL" id="AHJG01000130">
    <property type="protein sequence ID" value="EPA05878.1"/>
    <property type="molecule type" value="Genomic_DNA"/>
</dbReference>
<sequence length="37" mass="4244">MPKAAIFFILILMSGMFTNSFAFVDLPEKNNYKKSDN</sequence>
<reference evidence="1 2" key="1">
    <citation type="journal article" date="2012" name="J. Bacteriol.">
        <title>Genome Sequence of "Candidatus Nitrosoarchaeum limnia" BG20, a Low-Salinity Ammonia-Oxidizing Archaeon from the San Francisco Bay Estuary.</title>
        <authorList>
            <person name="Mosier A.C."/>
            <person name="Allen E.E."/>
            <person name="Kim M."/>
            <person name="Ferriera S."/>
            <person name="Francis C.A."/>
        </authorList>
    </citation>
    <scope>NUCLEOTIDE SEQUENCE [LARGE SCALE GENOMIC DNA]</scope>
    <source>
        <strain evidence="1 2">BG20</strain>
    </source>
</reference>
<name>S2E550_9ARCH</name>
<dbReference type="Proteomes" id="UP000014065">
    <property type="component" value="Unassembled WGS sequence"/>
</dbReference>
<evidence type="ECO:0000313" key="1">
    <source>
        <dbReference type="EMBL" id="EPA05878.1"/>
    </source>
</evidence>
<gene>
    <name evidence="1" type="ORF">BG20_I2494</name>
</gene>
<organism evidence="1 2">
    <name type="scientific">Candidatus Nitrosarchaeum limnium BG20</name>
    <dbReference type="NCBI Taxonomy" id="859192"/>
    <lineage>
        <taxon>Archaea</taxon>
        <taxon>Nitrososphaerota</taxon>
        <taxon>Nitrososphaeria</taxon>
        <taxon>Nitrosopumilales</taxon>
        <taxon>Nitrosopumilaceae</taxon>
        <taxon>Nitrosarchaeum</taxon>
    </lineage>
</organism>
<comment type="caution">
    <text evidence="1">The sequence shown here is derived from an EMBL/GenBank/DDBJ whole genome shotgun (WGS) entry which is preliminary data.</text>
</comment>
<evidence type="ECO:0000313" key="2">
    <source>
        <dbReference type="Proteomes" id="UP000014065"/>
    </source>
</evidence>